<dbReference type="Proteomes" id="UP001430804">
    <property type="component" value="Unassembled WGS sequence"/>
</dbReference>
<protein>
    <recommendedName>
        <fullName evidence="1">UPF0235 protein KY465_05780</fullName>
    </recommendedName>
</protein>
<sequence length="106" mass="11168">MPAPFEWRGDRFLLRVRLTPKAGRNGIGDIFIDADGVAWLKARVTAVPEDGRANRALIVLISGALGVPRSAITIVAGLAHRTKTLELAGEEARLAALAKLAGSGVD</sequence>
<dbReference type="InterPro" id="IPR003746">
    <property type="entry name" value="DUF167"/>
</dbReference>
<gene>
    <name evidence="2" type="ORF">KY465_05780</name>
</gene>
<comment type="similarity">
    <text evidence="1">Belongs to the UPF0235 family.</text>
</comment>
<evidence type="ECO:0000313" key="2">
    <source>
        <dbReference type="EMBL" id="MBW3096784.1"/>
    </source>
</evidence>
<dbReference type="HAMAP" id="MF_00634">
    <property type="entry name" value="UPF0235"/>
    <property type="match status" value="1"/>
</dbReference>
<organism evidence="2 3">
    <name type="scientific">Pseudohoeflea coraliihabitans</name>
    <dbReference type="NCBI Taxonomy" id="2860393"/>
    <lineage>
        <taxon>Bacteria</taxon>
        <taxon>Pseudomonadati</taxon>
        <taxon>Pseudomonadota</taxon>
        <taxon>Alphaproteobacteria</taxon>
        <taxon>Hyphomicrobiales</taxon>
        <taxon>Rhizobiaceae</taxon>
        <taxon>Pseudohoeflea</taxon>
    </lineage>
</organism>
<keyword evidence="3" id="KW-1185">Reference proteome</keyword>
<proteinExistence type="inferred from homology"/>
<dbReference type="Pfam" id="PF02594">
    <property type="entry name" value="DUF167"/>
    <property type="match status" value="1"/>
</dbReference>
<reference evidence="2" key="1">
    <citation type="submission" date="2021-07" db="EMBL/GenBank/DDBJ databases">
        <title>Pseudohoeflea marina sp. nov. a polyhydroxyalcanoate-producing bacterium.</title>
        <authorList>
            <person name="Zheng W."/>
            <person name="Yu S."/>
            <person name="Huang Y."/>
        </authorList>
    </citation>
    <scope>NUCLEOTIDE SEQUENCE</scope>
    <source>
        <strain evidence="2">DP4N28-3</strain>
    </source>
</reference>
<dbReference type="SMART" id="SM01152">
    <property type="entry name" value="DUF167"/>
    <property type="match status" value="1"/>
</dbReference>
<evidence type="ECO:0000313" key="3">
    <source>
        <dbReference type="Proteomes" id="UP001430804"/>
    </source>
</evidence>
<accession>A0ABS6WLE8</accession>
<dbReference type="NCBIfam" id="TIGR00251">
    <property type="entry name" value="DUF167 family protein"/>
    <property type="match status" value="1"/>
</dbReference>
<name>A0ABS6WLE8_9HYPH</name>
<dbReference type="EMBL" id="JAHWQX010000001">
    <property type="protein sequence ID" value="MBW3096784.1"/>
    <property type="molecule type" value="Genomic_DNA"/>
</dbReference>
<evidence type="ECO:0000256" key="1">
    <source>
        <dbReference type="HAMAP-Rule" id="MF_00634"/>
    </source>
</evidence>
<comment type="caution">
    <text evidence="2">The sequence shown here is derived from an EMBL/GenBank/DDBJ whole genome shotgun (WGS) entry which is preliminary data.</text>
</comment>